<name>A0A0E0KU58_ORYPU</name>
<dbReference type="GO" id="GO:0000428">
    <property type="term" value="C:DNA-directed RNA polymerase complex"/>
    <property type="evidence" value="ECO:0007669"/>
    <property type="project" value="UniProtKB-KW"/>
</dbReference>
<keyword evidence="3" id="KW-0808">Transferase</keyword>
<dbReference type="PANTHER" id="PTHR19376:SF36">
    <property type="entry name" value="DNA-DIRECTED RNA POLYMERASE IV SUBUNIT 1"/>
    <property type="match status" value="1"/>
</dbReference>
<dbReference type="HOGENOM" id="CLU_478514_0_0_1"/>
<dbReference type="InterPro" id="IPR045867">
    <property type="entry name" value="DNA-dir_RpoC_beta_prime"/>
</dbReference>
<dbReference type="GO" id="GO:0003899">
    <property type="term" value="F:DNA-directed RNA polymerase activity"/>
    <property type="evidence" value="ECO:0007669"/>
    <property type="project" value="UniProtKB-EC"/>
</dbReference>
<keyword evidence="2" id="KW-0240">DNA-directed RNA polymerase</keyword>
<dbReference type="EC" id="2.7.7.6" evidence="1"/>
<dbReference type="PANTHER" id="PTHR19376">
    <property type="entry name" value="DNA-DIRECTED RNA POLYMERASE"/>
    <property type="match status" value="1"/>
</dbReference>
<keyword evidence="5" id="KW-0804">Transcription</keyword>
<sequence>MQGETLRGQEQLLLHATEYWMEEPSLEVNMPVAELSAIKFSLMTSLDMEKLSSASIIEMCDVTNANVQPVDREAYMSVMLAATVHNPYFIEEFVQLLNQICPGCLTLKQNGDTKKDGAKLYPSIIFKMLTSPRVTLSRSKLHHNTSMMDKMSIIAEVAGGVAHKSKNKAPHETLPQDFWYFIPDDDQPHLSNVTQKILSPPPLSNVTKKILSPYQVFHMIKKLDPELINQVTRRRELLFLSCLPVTPNCHRVAEMPSGHSDGPRLAFDDRTKAYKRMVDLYSKKSDGEFSASTDTYGTKWLKDIILSKRSDNAFRSIMVGDPKINLNEIGIPMGLALNLVVSEQVSSYNFETINLKCNLHLLTKEVLLVRRNGNLIFVRKANQLEIGDIAYGLLQDGDLVLFSYDTAGVYSDHDLEGEPGAPVGSWAACSISEAAYGALDHPVNSLEDSPLMNLQEVLKCHKGTNSLDHTGLLFLSKHLRKYRYGFEYASIEVKDHLERLDFSDMVDTVMILYGGSDMQKTKGNPWITHFHLSQIKRLRLGFIVREIIDQYNALRKQLNNTIPSVSISKR</sequence>
<organism evidence="7">
    <name type="scientific">Oryza punctata</name>
    <name type="common">Red rice</name>
    <dbReference type="NCBI Taxonomy" id="4537"/>
    <lineage>
        <taxon>Eukaryota</taxon>
        <taxon>Viridiplantae</taxon>
        <taxon>Streptophyta</taxon>
        <taxon>Embryophyta</taxon>
        <taxon>Tracheophyta</taxon>
        <taxon>Spermatophyta</taxon>
        <taxon>Magnoliopsida</taxon>
        <taxon>Liliopsida</taxon>
        <taxon>Poales</taxon>
        <taxon>Poaceae</taxon>
        <taxon>BOP clade</taxon>
        <taxon>Oryzoideae</taxon>
        <taxon>Oryzeae</taxon>
        <taxon>Oryzinae</taxon>
        <taxon>Oryza</taxon>
    </lineage>
</organism>
<evidence type="ECO:0000256" key="5">
    <source>
        <dbReference type="ARBA" id="ARBA00023163"/>
    </source>
</evidence>
<evidence type="ECO:0000256" key="3">
    <source>
        <dbReference type="ARBA" id="ARBA00022679"/>
    </source>
</evidence>
<evidence type="ECO:0000256" key="2">
    <source>
        <dbReference type="ARBA" id="ARBA00022478"/>
    </source>
</evidence>
<dbReference type="Pfam" id="PF00623">
    <property type="entry name" value="RNA_pol_Rpb1_2"/>
    <property type="match status" value="1"/>
</dbReference>
<dbReference type="STRING" id="4537.A0A0E0KU58"/>
<reference evidence="7" key="1">
    <citation type="submission" date="2015-04" db="UniProtKB">
        <authorList>
            <consortium name="EnsemblPlants"/>
        </authorList>
    </citation>
    <scope>IDENTIFICATION</scope>
</reference>
<keyword evidence="8" id="KW-1185">Reference proteome</keyword>
<evidence type="ECO:0000256" key="4">
    <source>
        <dbReference type="ARBA" id="ARBA00022695"/>
    </source>
</evidence>
<dbReference type="GO" id="GO:0006351">
    <property type="term" value="P:DNA-templated transcription"/>
    <property type="evidence" value="ECO:0007669"/>
    <property type="project" value="InterPro"/>
</dbReference>
<dbReference type="EnsemblPlants" id="OPUNC04G19990.1">
    <property type="protein sequence ID" value="OPUNC04G19990.1"/>
    <property type="gene ID" value="OPUNC04G19990"/>
</dbReference>
<dbReference type="InterPro" id="IPR006592">
    <property type="entry name" value="RNA_pol_N"/>
</dbReference>
<dbReference type="OMA" id="HATEYWM"/>
<dbReference type="Gramene" id="OPUNC04G19990.1">
    <property type="protein sequence ID" value="OPUNC04G19990.1"/>
    <property type="gene ID" value="OPUNC04G19990"/>
</dbReference>
<evidence type="ECO:0000313" key="8">
    <source>
        <dbReference type="Proteomes" id="UP000026962"/>
    </source>
</evidence>
<evidence type="ECO:0000256" key="1">
    <source>
        <dbReference type="ARBA" id="ARBA00012418"/>
    </source>
</evidence>
<evidence type="ECO:0000313" key="7">
    <source>
        <dbReference type="EnsemblPlants" id="OPUNC04G19990.1"/>
    </source>
</evidence>
<dbReference type="GO" id="GO:0003677">
    <property type="term" value="F:DNA binding"/>
    <property type="evidence" value="ECO:0007669"/>
    <property type="project" value="InterPro"/>
</dbReference>
<dbReference type="SUPFAM" id="SSF64484">
    <property type="entry name" value="beta and beta-prime subunits of DNA dependent RNA-polymerase"/>
    <property type="match status" value="1"/>
</dbReference>
<evidence type="ECO:0000259" key="6">
    <source>
        <dbReference type="SMART" id="SM00663"/>
    </source>
</evidence>
<dbReference type="InterPro" id="IPR000722">
    <property type="entry name" value="RNA_pol_asu"/>
</dbReference>
<dbReference type="Gene3D" id="2.40.40.20">
    <property type="match status" value="1"/>
</dbReference>
<dbReference type="AlphaFoldDB" id="A0A0E0KU58"/>
<proteinExistence type="predicted"/>
<dbReference type="Proteomes" id="UP000026962">
    <property type="component" value="Chromosome 4"/>
</dbReference>
<reference evidence="7" key="2">
    <citation type="submission" date="2018-05" db="EMBL/GenBank/DDBJ databases">
        <title>OpunRS2 (Oryza punctata Reference Sequence Version 2).</title>
        <authorList>
            <person name="Zhang J."/>
            <person name="Kudrna D."/>
            <person name="Lee S."/>
            <person name="Talag J."/>
            <person name="Welchert J."/>
            <person name="Wing R.A."/>
        </authorList>
    </citation>
    <scope>NUCLEOTIDE SEQUENCE [LARGE SCALE GENOMIC DNA]</scope>
</reference>
<accession>A0A0E0KU58</accession>
<protein>
    <recommendedName>
        <fullName evidence="1">DNA-directed RNA polymerase</fullName>
        <ecNumber evidence="1">2.7.7.6</ecNumber>
    </recommendedName>
</protein>
<feature type="domain" description="RNA polymerase N-terminal" evidence="6">
    <location>
        <begin position="236"/>
        <end position="432"/>
    </location>
</feature>
<dbReference type="eggNOG" id="KOG0260">
    <property type="taxonomic scope" value="Eukaryota"/>
</dbReference>
<keyword evidence="4" id="KW-0548">Nucleotidyltransferase</keyword>
<dbReference type="SMART" id="SM00663">
    <property type="entry name" value="RPOLA_N"/>
    <property type="match status" value="1"/>
</dbReference>